<dbReference type="InterPro" id="IPR022496">
    <property type="entry name" value="T6A_TsaB"/>
</dbReference>
<dbReference type="HOGENOM" id="CLU_099872_0_0_3"/>
<dbReference type="Gene3D" id="3.30.420.40">
    <property type="match status" value="1"/>
</dbReference>
<dbReference type="InterPro" id="IPR000905">
    <property type="entry name" value="Gcp-like_dom"/>
</dbReference>
<dbReference type="eggNOG" id="COG1214">
    <property type="taxonomic scope" value="Bacteria"/>
</dbReference>
<accession>Q7U423</accession>
<dbReference type="GO" id="GO:0002949">
    <property type="term" value="P:tRNA threonylcarbamoyladenosine modification"/>
    <property type="evidence" value="ECO:0007669"/>
    <property type="project" value="InterPro"/>
</dbReference>
<keyword evidence="3" id="KW-1185">Reference proteome</keyword>
<proteinExistence type="predicted"/>
<reference evidence="2 3" key="1">
    <citation type="journal article" date="2003" name="Nature">
        <title>The genome of a motile marine Synechococcus.</title>
        <authorList>
            <person name="Palenik B."/>
            <person name="Brahamsha B."/>
            <person name="Larimer F."/>
            <person name="Land M."/>
            <person name="Hauser L."/>
            <person name="Chain P."/>
            <person name="Lamerdin J."/>
            <person name="Regala W."/>
            <person name="Allen E.A."/>
            <person name="McCarren J."/>
            <person name="Paulsen I."/>
            <person name="Dufresne A."/>
            <person name="Partensky F."/>
            <person name="Webb E."/>
            <person name="Waterbury J."/>
        </authorList>
    </citation>
    <scope>NUCLEOTIDE SEQUENCE [LARGE SCALE GENOMIC DNA]</scope>
    <source>
        <strain evidence="2 3">WH8102</strain>
    </source>
</reference>
<dbReference type="SUPFAM" id="SSF53067">
    <property type="entry name" value="Actin-like ATPase domain"/>
    <property type="match status" value="1"/>
</dbReference>
<dbReference type="Proteomes" id="UP000001422">
    <property type="component" value="Chromosome"/>
</dbReference>
<dbReference type="Pfam" id="PF00814">
    <property type="entry name" value="TsaD"/>
    <property type="match status" value="1"/>
</dbReference>
<dbReference type="NCBIfam" id="TIGR03725">
    <property type="entry name" value="T6A_YeaZ"/>
    <property type="match status" value="1"/>
</dbReference>
<dbReference type="RefSeq" id="WP_011129105.1">
    <property type="nucleotide sequence ID" value="NC_005070.1"/>
</dbReference>
<dbReference type="EMBL" id="BX569695">
    <property type="protein sequence ID" value="CAE08767.1"/>
    <property type="molecule type" value="Genomic_DNA"/>
</dbReference>
<name>Q7U423_PARMW</name>
<gene>
    <name evidence="2" type="ordered locus">SYNW2252</name>
</gene>
<protein>
    <recommendedName>
        <fullName evidence="1">Gcp-like domain-containing protein</fullName>
    </recommendedName>
</protein>
<organism evidence="2 3">
    <name type="scientific">Parasynechococcus marenigrum (strain WH8102)</name>
    <dbReference type="NCBI Taxonomy" id="84588"/>
    <lineage>
        <taxon>Bacteria</taxon>
        <taxon>Bacillati</taxon>
        <taxon>Cyanobacteriota</taxon>
        <taxon>Cyanophyceae</taxon>
        <taxon>Synechococcales</taxon>
        <taxon>Prochlorococcaceae</taxon>
        <taxon>Parasynechococcus</taxon>
        <taxon>Parasynechococcus marenigrum</taxon>
    </lineage>
</organism>
<sequence length="201" mass="21477">MTVSPLLLALHSCTERFGVAVQDPETDQGRPRVMGFDDGRGLSNSLIERVSTLLPSGRWGELKGLAVATGPGGFTGTRLSVVMARTLSQQLGCPLLGVSSFALMAERLAPDEQPFWITQPLPRRGVVAGRYRVGAAVVEELEAPHLLEADRIVSPAIEAAVDVDADVEALLGRLRQALQQGEPLPWQPVLPIYPTSPVGPV</sequence>
<dbReference type="KEGG" id="syw:SYNW2252"/>
<feature type="domain" description="Gcp-like" evidence="1">
    <location>
        <begin position="60"/>
        <end position="115"/>
    </location>
</feature>
<evidence type="ECO:0000313" key="3">
    <source>
        <dbReference type="Proteomes" id="UP000001422"/>
    </source>
</evidence>
<dbReference type="STRING" id="84588.SYNW2252"/>
<evidence type="ECO:0000259" key="1">
    <source>
        <dbReference type="Pfam" id="PF00814"/>
    </source>
</evidence>
<dbReference type="InterPro" id="IPR043129">
    <property type="entry name" value="ATPase_NBD"/>
</dbReference>
<dbReference type="AlphaFoldDB" id="Q7U423"/>
<evidence type="ECO:0000313" key="2">
    <source>
        <dbReference type="EMBL" id="CAE08767.1"/>
    </source>
</evidence>